<dbReference type="EMBL" id="CP036246">
    <property type="protein sequence ID" value="QEP40331.1"/>
    <property type="molecule type" value="Genomic_DNA"/>
</dbReference>
<evidence type="ECO:0000313" key="3">
    <source>
        <dbReference type="Proteomes" id="UP000093159"/>
    </source>
</evidence>
<dbReference type="InterPro" id="IPR046170">
    <property type="entry name" value="DUF6172"/>
</dbReference>
<reference evidence="1 3" key="1">
    <citation type="submission" date="2015-05" db="EMBL/GenBank/DDBJ databases">
        <authorList>
            <person name="Rovetto F."/>
            <person name="Cocolin L."/>
            <person name="Illeghems K."/>
            <person name="Van Nieuwerburgh F."/>
            <person name="Houf K."/>
        </authorList>
    </citation>
    <scope>NUCLEOTIDE SEQUENCE [LARGE SCALE GENOMIC DNA]</scope>
    <source>
        <strain evidence="1 3">117434</strain>
    </source>
</reference>
<evidence type="ECO:0000313" key="4">
    <source>
        <dbReference type="Proteomes" id="UP000322644"/>
    </source>
</evidence>
<proteinExistence type="predicted"/>
<keyword evidence="3" id="KW-1185">Reference proteome</keyword>
<reference evidence="2 4" key="3">
    <citation type="submission" date="2019-09" db="EMBL/GenBank/DDBJ databases">
        <title>Taxonomic note: a critical rebuttal of the proposed division of the genus Arcobacter into six genera, emended descriptions of Arcobacter anaerophilus and the genus Arcobacter, and an assessment of genus-level boundaries for Epsilonproteobacteria using in silico genomic comparator tools.</title>
        <authorList>
            <person name="On S.L.W."/>
            <person name="Miller W.G."/>
            <person name="Biggs P."/>
            <person name="Cornelius A."/>
            <person name="Vandamme P."/>
        </authorList>
    </citation>
    <scope>NUCLEOTIDE SEQUENCE [LARGE SCALE GENOMIC DNA]</scope>
    <source>
        <strain evidence="2 4">CCUG 56899</strain>
    </source>
</reference>
<accession>A0A1C0B073</accession>
<evidence type="ECO:0000313" key="2">
    <source>
        <dbReference type="EMBL" id="QEP40331.1"/>
    </source>
</evidence>
<protein>
    <submittedName>
        <fullName evidence="2">Uncharacterized protein</fullName>
    </submittedName>
</protein>
<evidence type="ECO:0000313" key="1">
    <source>
        <dbReference type="EMBL" id="OCL93271.1"/>
    </source>
</evidence>
<dbReference type="EMBL" id="LDIR01000001">
    <property type="protein sequence ID" value="OCL93271.1"/>
    <property type="molecule type" value="Genomic_DNA"/>
</dbReference>
<dbReference type="RefSeq" id="WP_066173906.1">
    <property type="nucleotide sequence ID" value="NZ_CP036246.2"/>
</dbReference>
<reference evidence="2 4" key="2">
    <citation type="submission" date="2019-09" db="EMBL/GenBank/DDBJ databases">
        <title>Complete genome sequencing of four Arcobacter species reveals a diverse suite of mobile elements.</title>
        <authorList>
            <person name="Miller W.G."/>
            <person name="Yee E."/>
            <person name="Bono J.L."/>
        </authorList>
    </citation>
    <scope>NUCLEOTIDE SEQUENCE [LARGE SCALE GENOMIC DNA]</scope>
    <source>
        <strain evidence="2 4">CCUG 56899</strain>
    </source>
</reference>
<gene>
    <name evidence="1" type="ORF">AAX28_00814</name>
    <name evidence="2" type="ORF">APORC_0716</name>
</gene>
<dbReference type="Pfam" id="PF19669">
    <property type="entry name" value="DUF6172"/>
    <property type="match status" value="1"/>
</dbReference>
<dbReference type="OrthoDB" id="9794656at2"/>
<sequence length="104" mass="12422">MKKQFLIDVDNKTRDRQVDSIKNEIRKYIKREKSKKLPENFNTWFFDCKFGKSIEEAKEISFADIIKSVDFANKENYSSFYLEIIASAIFKEKKHSIDDEIIED</sequence>
<dbReference type="Proteomes" id="UP000093159">
    <property type="component" value="Unassembled WGS sequence"/>
</dbReference>
<organism evidence="2 4">
    <name type="scientific">Arcobacter porcinus</name>
    <dbReference type="NCBI Taxonomy" id="1935204"/>
    <lineage>
        <taxon>Bacteria</taxon>
        <taxon>Pseudomonadati</taxon>
        <taxon>Campylobacterota</taxon>
        <taxon>Epsilonproteobacteria</taxon>
        <taxon>Campylobacterales</taxon>
        <taxon>Arcobacteraceae</taxon>
        <taxon>Arcobacter</taxon>
    </lineage>
</organism>
<name>A0A1C0B073_9BACT</name>
<dbReference type="AlphaFoldDB" id="A0A1C0B073"/>
<dbReference type="Proteomes" id="UP000322644">
    <property type="component" value="Chromosome"/>
</dbReference>
<dbReference type="KEGG" id="apoc:APORC_0716"/>